<dbReference type="AlphaFoldDB" id="A0A4D6KZ99"/>
<accession>A0A4D6KZ99</accession>
<evidence type="ECO:0008006" key="4">
    <source>
        <dbReference type="Google" id="ProtNLM"/>
    </source>
</evidence>
<dbReference type="Proteomes" id="UP000501690">
    <property type="component" value="Linkage Group LG1"/>
</dbReference>
<name>A0A4D6KZ99_VIGUN</name>
<evidence type="ECO:0000313" key="2">
    <source>
        <dbReference type="EMBL" id="QCD79394.1"/>
    </source>
</evidence>
<organism evidence="2 3">
    <name type="scientific">Vigna unguiculata</name>
    <name type="common">Cowpea</name>
    <dbReference type="NCBI Taxonomy" id="3917"/>
    <lineage>
        <taxon>Eukaryota</taxon>
        <taxon>Viridiplantae</taxon>
        <taxon>Streptophyta</taxon>
        <taxon>Embryophyta</taxon>
        <taxon>Tracheophyta</taxon>
        <taxon>Spermatophyta</taxon>
        <taxon>Magnoliopsida</taxon>
        <taxon>eudicotyledons</taxon>
        <taxon>Gunneridae</taxon>
        <taxon>Pentapetalae</taxon>
        <taxon>rosids</taxon>
        <taxon>fabids</taxon>
        <taxon>Fabales</taxon>
        <taxon>Fabaceae</taxon>
        <taxon>Papilionoideae</taxon>
        <taxon>50 kb inversion clade</taxon>
        <taxon>NPAAA clade</taxon>
        <taxon>indigoferoid/millettioid clade</taxon>
        <taxon>Phaseoleae</taxon>
        <taxon>Vigna</taxon>
    </lineage>
</organism>
<proteinExistence type="predicted"/>
<gene>
    <name evidence="2" type="ORF">DEO72_LG1g3034</name>
</gene>
<keyword evidence="3" id="KW-1185">Reference proteome</keyword>
<feature type="chain" id="PRO_5020036828" description="Secreted protein" evidence="1">
    <location>
        <begin position="40"/>
        <end position="134"/>
    </location>
</feature>
<protein>
    <recommendedName>
        <fullName evidence="4">Secreted protein</fullName>
    </recommendedName>
</protein>
<evidence type="ECO:0000256" key="1">
    <source>
        <dbReference type="SAM" id="SignalP"/>
    </source>
</evidence>
<feature type="signal peptide" evidence="1">
    <location>
        <begin position="1"/>
        <end position="39"/>
    </location>
</feature>
<reference evidence="2 3" key="1">
    <citation type="submission" date="2019-04" db="EMBL/GenBank/DDBJ databases">
        <title>An improved genome assembly and genetic linkage map for asparagus bean, Vigna unguiculata ssp. sesquipedialis.</title>
        <authorList>
            <person name="Xia Q."/>
            <person name="Zhang R."/>
            <person name="Dong Y."/>
        </authorList>
    </citation>
    <scope>NUCLEOTIDE SEQUENCE [LARGE SCALE GENOMIC DNA]</scope>
    <source>
        <tissue evidence="2">Leaf</tissue>
    </source>
</reference>
<sequence>MLGFRVQTDQSFARPRSTHLLSSLLKLLDLLSLVSESFANPFSVVVAWRTMARPVTLAQARLTRLGETCRSKKCSLKRERVGALVCCCCLSPSEEPHLWARGGLTQARRARLSEHSQNFLGASVASLLKREFVA</sequence>
<evidence type="ECO:0000313" key="3">
    <source>
        <dbReference type="Proteomes" id="UP000501690"/>
    </source>
</evidence>
<dbReference type="EMBL" id="CP039345">
    <property type="protein sequence ID" value="QCD79394.1"/>
    <property type="molecule type" value="Genomic_DNA"/>
</dbReference>
<keyword evidence="1" id="KW-0732">Signal</keyword>